<dbReference type="OrthoDB" id="796761at2"/>
<reference evidence="2 3" key="1">
    <citation type="submission" date="2019-03" db="EMBL/GenBank/DDBJ databases">
        <title>Draft genome sequences of novel Actinobacteria.</title>
        <authorList>
            <person name="Sahin N."/>
            <person name="Ay H."/>
            <person name="Saygin H."/>
        </authorList>
    </citation>
    <scope>NUCLEOTIDE SEQUENCE [LARGE SCALE GENOMIC DNA]</scope>
    <source>
        <strain evidence="2 3">H3C3</strain>
    </source>
</reference>
<feature type="region of interest" description="Disordered" evidence="1">
    <location>
        <begin position="453"/>
        <end position="481"/>
    </location>
</feature>
<sequence>MTNPPRHTVPDKILLELASGGGGADAVAMLQAAQQSKRLLLLRGMQDLATRIDPDRARPVREAYKLIAAVQRADPAAAQAVLGYPTVASSALRAALNLSGESPDLQVCADRLGAIAAAAAIRTGFPAAVELPATEGRVVLPSLGVVTEAGSDRVVVRSGPDGAAVGTVELPAVLEEDGPGWTALYRLAAEHEGVPVSFTLDELDPDRMPGANLASQPLTDKELARWRTTLDAAWALLVGRHRAVADEIRSLITALTPLAAPASGESSATSKEAVGNVGVSTPRDVHGLAVTLAHEVQHVKLTALIDIVSLTLPDDGSRYYAPWREDPRPLAGLLQGAYAHLGIAGFWRRERATENDDIARRAHVEFARWRTATARTISTLLESGRLTGAGEVFVTEMGRTLKVWCAEPVPADAEVQAAKAADRHLTGWRERRAGEAVLLDTTSQDVAVLPIRGSFTRHSDGPSDGIRSVADRSRGPGADAL</sequence>
<dbReference type="Proteomes" id="UP000294513">
    <property type="component" value="Unassembled WGS sequence"/>
</dbReference>
<comment type="caution">
    <text evidence="2">The sequence shown here is derived from an EMBL/GenBank/DDBJ whole genome shotgun (WGS) entry which is preliminary data.</text>
</comment>
<protein>
    <submittedName>
        <fullName evidence="2">HEXXH motif domain-containing protein</fullName>
    </submittedName>
</protein>
<dbReference type="AlphaFoldDB" id="A0A4R5CDR0"/>
<evidence type="ECO:0000313" key="2">
    <source>
        <dbReference type="EMBL" id="TDD95314.1"/>
    </source>
</evidence>
<proteinExistence type="predicted"/>
<accession>A0A4R5CDR0</accession>
<evidence type="ECO:0000313" key="3">
    <source>
        <dbReference type="Proteomes" id="UP000294513"/>
    </source>
</evidence>
<evidence type="ECO:0000256" key="1">
    <source>
        <dbReference type="SAM" id="MobiDB-lite"/>
    </source>
</evidence>
<name>A0A4R5CDR0_9ACTN</name>
<keyword evidence="3" id="KW-1185">Reference proteome</keyword>
<dbReference type="NCBIfam" id="TIGR04267">
    <property type="entry name" value="mod_HExxH"/>
    <property type="match status" value="1"/>
</dbReference>
<gene>
    <name evidence="2" type="ORF">E1298_05465</name>
</gene>
<dbReference type="InterPro" id="IPR026337">
    <property type="entry name" value="AKG_HExxH"/>
</dbReference>
<organism evidence="2 3">
    <name type="scientific">Actinomadura rubrisoli</name>
    <dbReference type="NCBI Taxonomy" id="2530368"/>
    <lineage>
        <taxon>Bacteria</taxon>
        <taxon>Bacillati</taxon>
        <taxon>Actinomycetota</taxon>
        <taxon>Actinomycetes</taxon>
        <taxon>Streptosporangiales</taxon>
        <taxon>Thermomonosporaceae</taxon>
        <taxon>Actinomadura</taxon>
    </lineage>
</organism>
<dbReference type="EMBL" id="SMKU01000013">
    <property type="protein sequence ID" value="TDD95314.1"/>
    <property type="molecule type" value="Genomic_DNA"/>
</dbReference>